<dbReference type="InterPro" id="IPR004564">
    <property type="entry name" value="OM_lipoprot_carrier_LolA-like"/>
</dbReference>
<keyword evidence="7" id="KW-1185">Reference proteome</keyword>
<evidence type="ECO:0000313" key="6">
    <source>
        <dbReference type="EMBL" id="ANB19375.1"/>
    </source>
</evidence>
<feature type="signal peptide" evidence="5">
    <location>
        <begin position="1"/>
        <end position="23"/>
    </location>
</feature>
<evidence type="ECO:0000256" key="5">
    <source>
        <dbReference type="SAM" id="SignalP"/>
    </source>
</evidence>
<dbReference type="GO" id="GO:0015031">
    <property type="term" value="P:protein transport"/>
    <property type="evidence" value="ECO:0007669"/>
    <property type="project" value="UniProtKB-KW"/>
</dbReference>
<evidence type="ECO:0000256" key="4">
    <source>
        <dbReference type="ARBA" id="ARBA00022927"/>
    </source>
</evidence>
<dbReference type="OrthoDB" id="5700849at2"/>
<proteinExistence type="predicted"/>
<evidence type="ECO:0000313" key="7">
    <source>
        <dbReference type="Proteomes" id="UP000076830"/>
    </source>
</evidence>
<reference evidence="6 7" key="1">
    <citation type="submission" date="2016-04" db="EMBL/GenBank/DDBJ databases">
        <title>Complete genome sequence of Dokdonella koreensis DS-123T.</title>
        <authorList>
            <person name="Kim J.F."/>
            <person name="Lee H."/>
            <person name="Kwak M.-J."/>
        </authorList>
    </citation>
    <scope>NUCLEOTIDE SEQUENCE [LARGE SCALE GENOMIC DNA]</scope>
    <source>
        <strain evidence="6 7">DS-123</strain>
    </source>
</reference>
<keyword evidence="4" id="KW-0653">Protein transport</keyword>
<evidence type="ECO:0000256" key="2">
    <source>
        <dbReference type="ARBA" id="ARBA00022448"/>
    </source>
</evidence>
<feature type="chain" id="PRO_5007813807" evidence="5">
    <location>
        <begin position="24"/>
        <end position="218"/>
    </location>
</feature>
<sequence>MKIIPFVLAVLLPALAAAGPAIGAGEAAAPAPATDVDALASRIRAQLDQPAVLRGRFEQTKQVAGFSRPLRSSGDFLVARDHGVLWRTREPFAGELRLTREEIVATEGGETAFRLSAQEEPTVRVINGLMFSLLNGDVDRLGEHFTIAGESGAEGWTLALTPRQPALAKLLAGVTLAGDRHVRRIELAEANGDRTGIVFSEQRDTPAALTAEEARRFE</sequence>
<name>A0A160DXD9_9GAMM</name>
<dbReference type="Gene3D" id="2.50.20.10">
    <property type="entry name" value="Lipoprotein localisation LolA/LolB/LppX"/>
    <property type="match status" value="1"/>
</dbReference>
<keyword evidence="3 5" id="KW-0732">Signal</keyword>
<dbReference type="CDD" id="cd16325">
    <property type="entry name" value="LolA"/>
    <property type="match status" value="1"/>
</dbReference>
<dbReference type="SUPFAM" id="SSF89392">
    <property type="entry name" value="Prokaryotic lipoproteins and lipoprotein localization factors"/>
    <property type="match status" value="1"/>
</dbReference>
<dbReference type="RefSeq" id="WP_067650156.1">
    <property type="nucleotide sequence ID" value="NZ_CP015249.1"/>
</dbReference>
<evidence type="ECO:0000256" key="1">
    <source>
        <dbReference type="ARBA" id="ARBA00011245"/>
    </source>
</evidence>
<dbReference type="Pfam" id="PF19574">
    <property type="entry name" value="LolA_3"/>
    <property type="match status" value="1"/>
</dbReference>
<dbReference type="Proteomes" id="UP000076830">
    <property type="component" value="Chromosome"/>
</dbReference>
<dbReference type="EMBL" id="CP015249">
    <property type="protein sequence ID" value="ANB19375.1"/>
    <property type="molecule type" value="Genomic_DNA"/>
</dbReference>
<comment type="subunit">
    <text evidence="1">Monomer.</text>
</comment>
<accession>A0A160DXD9</accession>
<protein>
    <submittedName>
        <fullName evidence="6">Transmembrane protein</fullName>
    </submittedName>
</protein>
<dbReference type="InterPro" id="IPR029046">
    <property type="entry name" value="LolA/LolB/LppX"/>
</dbReference>
<dbReference type="STRING" id="1300342.I596_3386"/>
<dbReference type="AlphaFoldDB" id="A0A160DXD9"/>
<keyword evidence="6" id="KW-0812">Transmembrane</keyword>
<gene>
    <name evidence="6" type="ORF">I596_3386</name>
</gene>
<keyword evidence="6" id="KW-0472">Membrane</keyword>
<organism evidence="6 7">
    <name type="scientific">Dokdonella koreensis DS-123</name>
    <dbReference type="NCBI Taxonomy" id="1300342"/>
    <lineage>
        <taxon>Bacteria</taxon>
        <taxon>Pseudomonadati</taxon>
        <taxon>Pseudomonadota</taxon>
        <taxon>Gammaproteobacteria</taxon>
        <taxon>Lysobacterales</taxon>
        <taxon>Rhodanobacteraceae</taxon>
        <taxon>Dokdonella</taxon>
    </lineage>
</organism>
<evidence type="ECO:0000256" key="3">
    <source>
        <dbReference type="ARBA" id="ARBA00022729"/>
    </source>
</evidence>
<keyword evidence="2" id="KW-0813">Transport</keyword>
<dbReference type="KEGG" id="dko:I596_3386"/>